<accession>A0ABV2FH17</accession>
<dbReference type="EMBL" id="JBEPLO010000007">
    <property type="protein sequence ID" value="MET3557720.1"/>
    <property type="molecule type" value="Genomic_DNA"/>
</dbReference>
<feature type="signal peptide" evidence="1">
    <location>
        <begin position="1"/>
        <end position="29"/>
    </location>
</feature>
<proteinExistence type="predicted"/>
<keyword evidence="3" id="KW-1185">Reference proteome</keyword>
<comment type="caution">
    <text evidence="2">The sequence shown here is derived from an EMBL/GenBank/DDBJ whole genome shotgun (WGS) entry which is preliminary data.</text>
</comment>
<protein>
    <submittedName>
        <fullName evidence="2">Uncharacterized protein</fullName>
    </submittedName>
</protein>
<keyword evidence="1" id="KW-0732">Signal</keyword>
<name>A0ABV2FH17_9STRE</name>
<evidence type="ECO:0000256" key="1">
    <source>
        <dbReference type="SAM" id="SignalP"/>
    </source>
</evidence>
<sequence length="113" mass="12278">MIIKKRITTALMSVTVFSCVIGTAVPVLAASGHWTSVIQWDANGISETGTVNRSGSTTFTLKVMRANGDTIGSKTVRIGKNKSDVHICWRQPALDRYGEVITSSPVHDPWFNS</sequence>
<evidence type="ECO:0000313" key="2">
    <source>
        <dbReference type="EMBL" id="MET3557720.1"/>
    </source>
</evidence>
<feature type="chain" id="PRO_5047497720" evidence="1">
    <location>
        <begin position="30"/>
        <end position="113"/>
    </location>
</feature>
<reference evidence="2 3" key="1">
    <citation type="submission" date="2024-06" db="EMBL/GenBank/DDBJ databases">
        <title>Genomic Encyclopedia of Type Strains, Phase IV (KMG-IV): sequencing the most valuable type-strain genomes for metagenomic binning, comparative biology and taxonomic classification.</title>
        <authorList>
            <person name="Goeker M."/>
        </authorList>
    </citation>
    <scope>NUCLEOTIDE SEQUENCE [LARGE SCALE GENOMIC DNA]</scope>
    <source>
        <strain evidence="2 3">DSM 28303</strain>
    </source>
</reference>
<dbReference type="Proteomes" id="UP001549122">
    <property type="component" value="Unassembled WGS sequence"/>
</dbReference>
<dbReference type="RefSeq" id="WP_354364584.1">
    <property type="nucleotide sequence ID" value="NZ_JBEPLO010000007.1"/>
</dbReference>
<evidence type="ECO:0000313" key="3">
    <source>
        <dbReference type="Proteomes" id="UP001549122"/>
    </source>
</evidence>
<gene>
    <name evidence="2" type="ORF">ABID29_000830</name>
</gene>
<dbReference type="PROSITE" id="PS51257">
    <property type="entry name" value="PROKAR_LIPOPROTEIN"/>
    <property type="match status" value="1"/>
</dbReference>
<organism evidence="2 3">
    <name type="scientific">Streptococcus rupicaprae</name>
    <dbReference type="NCBI Taxonomy" id="759619"/>
    <lineage>
        <taxon>Bacteria</taxon>
        <taxon>Bacillati</taxon>
        <taxon>Bacillota</taxon>
        <taxon>Bacilli</taxon>
        <taxon>Lactobacillales</taxon>
        <taxon>Streptococcaceae</taxon>
        <taxon>Streptococcus</taxon>
    </lineage>
</organism>